<evidence type="ECO:0000313" key="4">
    <source>
        <dbReference type="EMBL" id="NMM46729.1"/>
    </source>
</evidence>
<proteinExistence type="predicted"/>
<dbReference type="Proteomes" id="UP000539372">
    <property type="component" value="Unassembled WGS sequence"/>
</dbReference>
<dbReference type="PROSITE" id="PS50893">
    <property type="entry name" value="ABC_TRANSPORTER_2"/>
    <property type="match status" value="1"/>
</dbReference>
<reference evidence="4 5" key="1">
    <citation type="submission" date="2020-04" db="EMBL/GenBank/DDBJ databases">
        <title>Rhodospirillaceae bacterium KN72 isolated from deep sea.</title>
        <authorList>
            <person name="Zhang D.-C."/>
        </authorList>
    </citation>
    <scope>NUCLEOTIDE SEQUENCE [LARGE SCALE GENOMIC DNA]</scope>
    <source>
        <strain evidence="4 5">KN72</strain>
    </source>
</reference>
<name>A0A7Y0E3V6_9PROT</name>
<keyword evidence="1" id="KW-0547">Nucleotide-binding</keyword>
<gene>
    <name evidence="4" type="ORF">HH303_19730</name>
</gene>
<dbReference type="RefSeq" id="WP_169627138.1">
    <property type="nucleotide sequence ID" value="NZ_JABBNT010000009.1"/>
</dbReference>
<dbReference type="InterPro" id="IPR027417">
    <property type="entry name" value="P-loop_NTPase"/>
</dbReference>
<dbReference type="InterPro" id="IPR017871">
    <property type="entry name" value="ABC_transporter-like_CS"/>
</dbReference>
<protein>
    <submittedName>
        <fullName evidence="4">ABC transporter ATP-binding protein</fullName>
    </submittedName>
</protein>
<dbReference type="SMART" id="SM00382">
    <property type="entry name" value="AAA"/>
    <property type="match status" value="1"/>
</dbReference>
<evidence type="ECO:0000256" key="2">
    <source>
        <dbReference type="ARBA" id="ARBA00022840"/>
    </source>
</evidence>
<evidence type="ECO:0000313" key="5">
    <source>
        <dbReference type="Proteomes" id="UP000539372"/>
    </source>
</evidence>
<dbReference type="EMBL" id="JABBNT010000009">
    <property type="protein sequence ID" value="NMM46729.1"/>
    <property type="molecule type" value="Genomic_DNA"/>
</dbReference>
<dbReference type="AlphaFoldDB" id="A0A7Y0E3V6"/>
<comment type="caution">
    <text evidence="4">The sequence shown here is derived from an EMBL/GenBank/DDBJ whole genome shotgun (WGS) entry which is preliminary data.</text>
</comment>
<dbReference type="GO" id="GO:0140359">
    <property type="term" value="F:ABC-type transporter activity"/>
    <property type="evidence" value="ECO:0007669"/>
    <property type="project" value="InterPro"/>
</dbReference>
<organism evidence="4 5">
    <name type="scientific">Pacificispira spongiicola</name>
    <dbReference type="NCBI Taxonomy" id="2729598"/>
    <lineage>
        <taxon>Bacteria</taxon>
        <taxon>Pseudomonadati</taxon>
        <taxon>Pseudomonadota</taxon>
        <taxon>Alphaproteobacteria</taxon>
        <taxon>Rhodospirillales</taxon>
        <taxon>Rhodospirillaceae</taxon>
        <taxon>Pacificispira</taxon>
    </lineage>
</organism>
<feature type="domain" description="ABC transporter" evidence="3">
    <location>
        <begin position="39"/>
        <end position="257"/>
    </location>
</feature>
<dbReference type="PANTHER" id="PTHR46743">
    <property type="entry name" value="TEICHOIC ACIDS EXPORT ATP-BINDING PROTEIN TAGH"/>
    <property type="match status" value="1"/>
</dbReference>
<dbReference type="CDD" id="cd03220">
    <property type="entry name" value="ABC_KpsT_Wzt"/>
    <property type="match status" value="1"/>
</dbReference>
<dbReference type="InterPro" id="IPR015860">
    <property type="entry name" value="ABC_transpr_TagH-like"/>
</dbReference>
<evidence type="ECO:0000256" key="1">
    <source>
        <dbReference type="ARBA" id="ARBA00022741"/>
    </source>
</evidence>
<dbReference type="InterPro" id="IPR003593">
    <property type="entry name" value="AAA+_ATPase"/>
</dbReference>
<dbReference type="PANTHER" id="PTHR46743:SF3">
    <property type="entry name" value="ABC-TYPE POLYSACCHARIDE_POLYOL PHOSPHATE TRANSPORT SYSTEM, ATPASE COMPONENT"/>
    <property type="match status" value="1"/>
</dbReference>
<dbReference type="SUPFAM" id="SSF52540">
    <property type="entry name" value="P-loop containing nucleoside triphosphate hydrolases"/>
    <property type="match status" value="1"/>
</dbReference>
<dbReference type="Gene3D" id="3.40.50.300">
    <property type="entry name" value="P-loop containing nucleotide triphosphate hydrolases"/>
    <property type="match status" value="1"/>
</dbReference>
<evidence type="ECO:0000259" key="3">
    <source>
        <dbReference type="PROSITE" id="PS50893"/>
    </source>
</evidence>
<dbReference type="GO" id="GO:0016887">
    <property type="term" value="F:ATP hydrolysis activity"/>
    <property type="evidence" value="ECO:0007669"/>
    <property type="project" value="InterPro"/>
</dbReference>
<dbReference type="GO" id="GO:0016020">
    <property type="term" value="C:membrane"/>
    <property type="evidence" value="ECO:0007669"/>
    <property type="project" value="InterPro"/>
</dbReference>
<keyword evidence="5" id="KW-1185">Reference proteome</keyword>
<dbReference type="GO" id="GO:0005524">
    <property type="term" value="F:ATP binding"/>
    <property type="evidence" value="ECO:0007669"/>
    <property type="project" value="UniProtKB-KW"/>
</dbReference>
<sequence length="257" mass="28210">MSTKETSITLNDVTIEFPVYDADRNFRKYLLKPNIGGIMQAKSKKAKHTAVTALRSLSCHFETGDRIGLIGLNGAGKSTLLHTLAGIYEPIGGELIVNGRVSTLFNTNIGIDPDDTGYRNILTCGLILGMTLPEIRRKLDEIIEFTELQEYIYLPVRTYSSGMLTRLAFAVATSIEPDILLMDENIGAGDASFQAKAAARIRNITSKAQILVLASHSESVLREFCNKAMFLHKGELIAQGDLETVLAEYNRHVAGTM</sequence>
<dbReference type="InterPro" id="IPR050683">
    <property type="entry name" value="Bact_Polysacc_Export_ATP-bd"/>
</dbReference>
<dbReference type="InterPro" id="IPR003439">
    <property type="entry name" value="ABC_transporter-like_ATP-bd"/>
</dbReference>
<keyword evidence="2 4" id="KW-0067">ATP-binding</keyword>
<accession>A0A7Y0E3V6</accession>
<dbReference type="Pfam" id="PF00005">
    <property type="entry name" value="ABC_tran"/>
    <property type="match status" value="1"/>
</dbReference>
<dbReference type="PROSITE" id="PS00211">
    <property type="entry name" value="ABC_TRANSPORTER_1"/>
    <property type="match status" value="1"/>
</dbReference>